<dbReference type="Proteomes" id="UP000594262">
    <property type="component" value="Unplaced"/>
</dbReference>
<sequence length="245" mass="28425">MLNILKLLTFSSLLLLTCTNAAPVNQQRTKPSSRFRKAVIKKNSQALMATVGNDCEQGRVLYKKYASQTLATVQVEDKTFLSQLSKTDIQQTRKDLALIFPTRVSMKKVESISLYQAMIEELKETMGKLSNYTRLHNDTATSDHLQHLFRTKLDHLGQLETTIKQKLLTCPEYHNITTNNLRMMEETYKLMAKEYIYNYQDLDMMLQPTTDMMSHLQKITYVTLSALYKVHEWKRVDFHARASCI</sequence>
<name>A0A7M5UM09_9CNID</name>
<dbReference type="EnsemblMetazoa" id="CLYHEMT002706.1">
    <property type="protein sequence ID" value="CLYHEMP002706.1"/>
    <property type="gene ID" value="CLYHEMG002706"/>
</dbReference>
<dbReference type="AlphaFoldDB" id="A0A7M5UM09"/>
<protein>
    <submittedName>
        <fullName evidence="2">Uncharacterized protein</fullName>
    </submittedName>
</protein>
<keyword evidence="1" id="KW-0732">Signal</keyword>
<dbReference type="GeneID" id="136817207"/>
<reference evidence="2" key="1">
    <citation type="submission" date="2021-01" db="UniProtKB">
        <authorList>
            <consortium name="EnsemblMetazoa"/>
        </authorList>
    </citation>
    <scope>IDENTIFICATION</scope>
</reference>
<proteinExistence type="predicted"/>
<dbReference type="RefSeq" id="XP_066929649.1">
    <property type="nucleotide sequence ID" value="XM_067073548.1"/>
</dbReference>
<feature type="chain" id="PRO_5029474289" evidence="1">
    <location>
        <begin position="22"/>
        <end position="245"/>
    </location>
</feature>
<evidence type="ECO:0000313" key="2">
    <source>
        <dbReference type="EnsemblMetazoa" id="CLYHEMP002706.1"/>
    </source>
</evidence>
<accession>A0A7M5UM09</accession>
<evidence type="ECO:0000313" key="3">
    <source>
        <dbReference type="Proteomes" id="UP000594262"/>
    </source>
</evidence>
<evidence type="ECO:0000256" key="1">
    <source>
        <dbReference type="SAM" id="SignalP"/>
    </source>
</evidence>
<keyword evidence="3" id="KW-1185">Reference proteome</keyword>
<feature type="signal peptide" evidence="1">
    <location>
        <begin position="1"/>
        <end position="21"/>
    </location>
</feature>
<organism evidence="2 3">
    <name type="scientific">Clytia hemisphaerica</name>
    <dbReference type="NCBI Taxonomy" id="252671"/>
    <lineage>
        <taxon>Eukaryota</taxon>
        <taxon>Metazoa</taxon>
        <taxon>Cnidaria</taxon>
        <taxon>Hydrozoa</taxon>
        <taxon>Hydroidolina</taxon>
        <taxon>Leptothecata</taxon>
        <taxon>Obeliida</taxon>
        <taxon>Clytiidae</taxon>
        <taxon>Clytia</taxon>
    </lineage>
</organism>